<keyword evidence="2" id="KW-1185">Reference proteome</keyword>
<sequence length="111" mass="12752">MGIIGSTTGSNKAVRCKYISPILYTALDPIDSHNRGKAKEIDGRIHANRKLTIQIREKRKAPMAFDDKFDYLYGIVTTDRAFQIYYSKDIVLTEKIMKDDAELRRGVKYYG</sequence>
<accession>A0ABN7VCR7</accession>
<organism evidence="1 2">
    <name type="scientific">Gigaspora margarita</name>
    <dbReference type="NCBI Taxonomy" id="4874"/>
    <lineage>
        <taxon>Eukaryota</taxon>
        <taxon>Fungi</taxon>
        <taxon>Fungi incertae sedis</taxon>
        <taxon>Mucoromycota</taxon>
        <taxon>Glomeromycotina</taxon>
        <taxon>Glomeromycetes</taxon>
        <taxon>Diversisporales</taxon>
        <taxon>Gigasporaceae</taxon>
        <taxon>Gigaspora</taxon>
    </lineage>
</organism>
<gene>
    <name evidence="1" type="ORF">GMARGA_LOCUS16430</name>
</gene>
<proteinExistence type="predicted"/>
<dbReference type="Proteomes" id="UP000789901">
    <property type="component" value="Unassembled WGS sequence"/>
</dbReference>
<evidence type="ECO:0000313" key="1">
    <source>
        <dbReference type="EMBL" id="CAG8751399.1"/>
    </source>
</evidence>
<feature type="non-terminal residue" evidence="1">
    <location>
        <position position="111"/>
    </location>
</feature>
<comment type="caution">
    <text evidence="1">The sequence shown here is derived from an EMBL/GenBank/DDBJ whole genome shotgun (WGS) entry which is preliminary data.</text>
</comment>
<protein>
    <submittedName>
        <fullName evidence="1">30177_t:CDS:1</fullName>
    </submittedName>
</protein>
<reference evidence="1 2" key="1">
    <citation type="submission" date="2021-06" db="EMBL/GenBank/DDBJ databases">
        <authorList>
            <person name="Kallberg Y."/>
            <person name="Tangrot J."/>
            <person name="Rosling A."/>
        </authorList>
    </citation>
    <scope>NUCLEOTIDE SEQUENCE [LARGE SCALE GENOMIC DNA]</scope>
    <source>
        <strain evidence="1 2">120-4 pot B 10/14</strain>
    </source>
</reference>
<evidence type="ECO:0000313" key="2">
    <source>
        <dbReference type="Proteomes" id="UP000789901"/>
    </source>
</evidence>
<name>A0ABN7VCR7_GIGMA</name>
<dbReference type="EMBL" id="CAJVQB010011913">
    <property type="protein sequence ID" value="CAG8751399.1"/>
    <property type="molecule type" value="Genomic_DNA"/>
</dbReference>